<evidence type="ECO:0000313" key="4">
    <source>
        <dbReference type="EMBL" id="OGD64716.1"/>
    </source>
</evidence>
<keyword evidence="2" id="KW-0812">Transmembrane</keyword>
<evidence type="ECO:0000259" key="3">
    <source>
        <dbReference type="SMART" id="SM00306"/>
    </source>
</evidence>
<dbReference type="CDD" id="cd00081">
    <property type="entry name" value="Hint"/>
    <property type="match status" value="1"/>
</dbReference>
<gene>
    <name evidence="4" type="ORF">A3A71_01520</name>
</gene>
<keyword evidence="2" id="KW-0472">Membrane</keyword>
<proteinExistence type="predicted"/>
<keyword evidence="2" id="KW-1133">Transmembrane helix</keyword>
<dbReference type="InterPro" id="IPR003587">
    <property type="entry name" value="Hint_dom_N"/>
</dbReference>
<dbReference type="Proteomes" id="UP000177481">
    <property type="component" value="Unassembled WGS sequence"/>
</dbReference>
<feature type="domain" description="Hint" evidence="3">
    <location>
        <begin position="3855"/>
        <end position="3946"/>
    </location>
</feature>
<organism evidence="4 5">
    <name type="scientific">Candidatus Berkelbacteria bacterium RIFCSPLOWO2_01_FULL_50_28</name>
    <dbReference type="NCBI Taxonomy" id="1797471"/>
    <lineage>
        <taxon>Bacteria</taxon>
        <taxon>Candidatus Berkelbacteria</taxon>
    </lineage>
</organism>
<dbReference type="STRING" id="1797471.A3A71_01520"/>
<feature type="transmembrane region" description="Helical" evidence="2">
    <location>
        <begin position="31"/>
        <end position="51"/>
    </location>
</feature>
<dbReference type="InterPro" id="IPR036844">
    <property type="entry name" value="Hint_dom_sf"/>
</dbReference>
<dbReference type="InterPro" id="IPR030934">
    <property type="entry name" value="Intein_C"/>
</dbReference>
<feature type="compositionally biased region" description="Basic and acidic residues" evidence="1">
    <location>
        <begin position="420"/>
        <end position="429"/>
    </location>
</feature>
<evidence type="ECO:0000313" key="5">
    <source>
        <dbReference type="Proteomes" id="UP000177481"/>
    </source>
</evidence>
<dbReference type="PROSITE" id="PS50818">
    <property type="entry name" value="INTEIN_C_TER"/>
    <property type="match status" value="1"/>
</dbReference>
<accession>A0A1F5EBS4</accession>
<comment type="caution">
    <text evidence="4">The sequence shown here is derived from an EMBL/GenBank/DDBJ whole genome shotgun (WGS) entry which is preliminary data.</text>
</comment>
<evidence type="ECO:0000256" key="2">
    <source>
        <dbReference type="SAM" id="Phobius"/>
    </source>
</evidence>
<dbReference type="SMART" id="SM00710">
    <property type="entry name" value="PbH1"/>
    <property type="match status" value="14"/>
</dbReference>
<protein>
    <recommendedName>
        <fullName evidence="3">Hint domain-containing protein</fullName>
    </recommendedName>
</protein>
<dbReference type="InterPro" id="IPR006626">
    <property type="entry name" value="PbH1"/>
</dbReference>
<feature type="region of interest" description="Disordered" evidence="1">
    <location>
        <begin position="401"/>
        <end position="444"/>
    </location>
</feature>
<name>A0A1F5EBS4_9BACT</name>
<evidence type="ECO:0000256" key="1">
    <source>
        <dbReference type="SAM" id="MobiDB-lite"/>
    </source>
</evidence>
<dbReference type="SUPFAM" id="SSF51294">
    <property type="entry name" value="Hedgehog/intein (Hint) domain"/>
    <property type="match status" value="1"/>
</dbReference>
<dbReference type="Gene3D" id="2.170.16.10">
    <property type="entry name" value="Hedgehog/Intein (Hint) domain"/>
    <property type="match status" value="1"/>
</dbReference>
<dbReference type="SMART" id="SM00306">
    <property type="entry name" value="HintN"/>
    <property type="match status" value="1"/>
</dbReference>
<sequence>MPIPGKTRLDGIFRQTRATVLSEYALRPVRFFSFLFALVIGLGVLAFFGPIRAQLNEVVNSNNVSQTTVAETIQLDPQFIPVAEVAARSSQPNEYFKGNYEVVSAEDTVKLEQPKTAVGETEISLTKAVGGETITDQVKIDTASPDEIKISDNNQQLSPGAYDIKTLKKNTDQVVNDQKVLWGVLAFNPDYAVYPVGKEAFFSLAVLDDRGKMVCTAAMTVEVTDPNGKITTLDTANGTVRVNKDCEVYGKTDRPDYEANYQPKAEGNYKVKIIAKAGEGTRTLHDQFSVKANQDFYLQRVGATRTYPPVDYDYTLNFEATKDGSYGLDEFVPNNFEIKDTEAKVTKTADSPTKLHWTIDAKAGQTYSLTYSFKTPNISPFLFELGPASVDSASVATSAKEATTAGKPAEIENSSIENSLKTDSDEAQRRSYGGEVRQNSKIENSTKWVEPRSWLIASDNACQSAATGNWSDALSWTNCGFTTPQAGDTVQILNTHNITEDTASVTVAGVTIDNGGTLTVSTTNAITVSGNWSNSGTFTAASGTVTFSSTATGKTLGGTMTGATGKFYNLTFNGAAGGWTFSNAVEVANDFNGTNGAITAGNQNLTVTRDFTLANTAGVSYTAGSSTLNIARHYNDTGDKFAHDTSTVIMSGTGTFTSASGSQYYNLQWGSSGFTTTISTNSFDVYNVLTFNGGTVAEGGSSWLNLHCTISCTPVVFASATTLTGNRDLYFRPDAASLTITIPGGNYGSWGVDTYTASNSNTWQLGGNVTTTGVMKLQAANGVTGSAFTTTASNYSITALLFSIADCAPTRTGSWAVSFNASVVSLTSTTDALYVGPNCGTHTLNLGSSSVSIAGNLKYKDGTGVITVTPGTSTVTFNAVATGKTITSNAQSFYNIIFNGSGGGWTLQDAMSVTNNFDITNGTLDTNSTFNYALTVGGNFTGNSGTWTLNERNSTITVSGNWNTSAIAQDSVNIVEGGSTVIMDGTGTKTITTGATNTWEGRFWNLNVGQAVGKTTQMQQSFAVENVLTLGAGTFDLNSKTFFMASPPTNPLSLAGTWGTGNGSLYFHGGSANVNLLAYTYNSGLVNSLPNTYSLIFQGTTTFTGNLTVSDCCSRANITNLNGQTVTFNGSVTFSQSQGILTMGAANLTVKGSWTNSIGGTFNADTGTVDFAATSGTQTIISGGTGSTKQFYNLTHSGASTLSLSTNAVQVANDLSNTGGTMSGSVDVTVNGSATGVGAITMSGSSTFTQRVAAAENFGTTSGSSAWTFVSLTFSNSHASSPFTVTTQTGGSGGITVSSILRVGASGDAAGATTTLNAGNRTWTLSGAAGDPFQVLASPAGSLTGSTSTFAYRGENGAGNTTIERGGAGSYFNLDIGCSAICSFDTYVLEEATTATGNLTIQASAILDAVSGSNWGLTIGGNYLNSGTFTARSGTVTFNATDTGNTLGGTLSGSSSFYNLIFNGAAGEWTPSAAVNINGDITMTAGTLLGTQNVTANSNVAGTAGAFSLTGGTFLQTAAASKNFGTTSGSTAWTFSSLSFSNTGVSGITFTTQTGGSGGITVSGILKVGVSGDAGTATLDAGNRIWTLSGTGGDPFQLLASPAGALTGGTSKLYYTGANAGGNTTIQSMTSSYYDLELNAADTFVLEGDTVVTNNLTITHASAILDVTVSNYALTIGNNYSNSGTFTAQSGTITFNATDTGNTLAGTMTSASAFYNLTFNGSGGEWTPSAAVTATNDLTMTAGSLLGTQDLSVGDGGADPDLTGNGTINLTGGTLTLGGSGAVLFGGNTAWTFNNLSLTASYSAGTAIAATGSGGITVSGIFTLDATADTLSFDADAKTYTLSGTNGNPFVFTASPTFTATTSTFTFTGNNGAGNTIIQSTTYYNLTPNNGSEIYVLEAATITSNNLTITAGTLDVTAGNFALTIGGSYSNSGTFLANSGTVTFNATTTGKTLTGTMTGATGKFYVLTFNGVGGGWTYGAAVETASNFNLTNGTVDADSTGNYALTVAGDLTFSSGTTYKAQASTITVSGNWTQSNSTWTTQATGYGTSIVVLSGTTKTITTNGGSGTHFNKLTISGGAIYTQTATDIHVISDLNIQGTLNSVAGCAQAIYYDGGTGTTLTIAGTIGGSGGCFHVTNATPTYSYTGTISVPNFYYSMTGSTTIPAYTYAGNLYFRPASGTQTYTIGAGTMNVYTFVTTNNITGALTIDNTVNNTAWIVTALFRFTSTAGTVAMSLGSASYAIGSNWENLDTAVITPGTSTVTMGNATADGDMTSAGQSFYNLIIDDTGDDITIVDALTVTNDLTITAGDLNGTQNVTVSGNVAGTAGTITMTGGTFEQRVGAAKNFGTTSGSTAWTFYDLTFSNPNSPICAAFFITTQTGGSGGITVSDVMRIGKAADGCGTYFDAGNRTWTLSGTTGDSFQILASPAGSLTAASSTFTYTGNNGAGSTTIQSATYYDLIPNNSSETFVLEGTTGTGRDLTVTNGSLDTTGSNYAVNVARDLTLANTAGVVLIGNGSTITVGNDFNDTGNKFTEGTASTVNMTGTADNTGTLNSASQMYNLQLAGSGKTITVGTSMNQVNGVMTLNGGTVSQAASYINLAGSISKTPLVFGAATTLTGGSVMSFLINGGAGSTFTMAGGNYGNWAIEPYATANNSIYNFAGDITTTGSVYVAANTAVTGTTVNTQNFALTAATLQFGDGNAGRDGPVAVGFGSSTVTLSSTTNSILPHATYGGTSSTLNLGSSSVTVSGAVLFINGTPAITVTPGTSTITWVHTSGSKTYAPNGQSLYNVILNGSGGTVTPSGAVIITNDLTITLGTFDTTTSNHAVNVTRDVAIAGSASAVFRARTSTITVSRHWTVDLNGVFTRDSSTVQLNGDGNIAGTGTTQFENLTVAYNTKTTTMTRARTDVFGILTIGDASGGTMTCSVTCEFELFRTAGADLVLGTGATLSGSNATFQLRKLSAATVTVTGATNYGTWSILMHSDVAGLVTFNVGGNITTSGYTQVKADATGTATFNTQNYTINADKWVQGDSTDNGATSSNWGSSTATFNRASATDTFYVNSNGGTHTANFQTAFISATGHVKFVNGTGTLAVDDGTSTFTFAPSTGTSTYSPNSQTLYNVIVNGAATVQPDAAVAIANDLTMTAGTLNGTQNITVNGNVAGTSGVISLTGGTFEQRVGVNKNFGTTSGSTAWTFYDLTFSNSLGAPAAGRTITTQTGGSGGITVSDILRVGKSGDSSGATTTLDAGNRTWTLSGTTGDSFQLLASPAGALTAATSTFAYTGNNAGGNSTVQSATYHHLTVNNGSEVYVLEEATLTDNGGNLTITAGEFDVTATPYALTVGGNWSNSGTFTARTGTVTFSSTSTGRTLTGTMTGGSALYNIIFNGSGGGWTLQDAMSVTNNFDITNGTFDTNTTFNYALTIGGNLTGNAGTWSLTERASIITVSGNWDTSAVAQDSVSIVEGTSTVVMNGTGTKTIKNGSTNAWEPRFYNLTVGQSGNTTQLITNNGAAHNGTFTLGTGTFDFNSKGMNKTGGSFSLDPAGTFGLGNGSIDFSGSANFTLPAFTYNTTITDNISTGYKISLAGTTTITGSLRFGWGNSRNSEFDTANQTLTVGTFIVAGNTGAPIFTAGSSTVYVGTNFTNESNAVFNAGTSTFIFNATATSKTIQSAGDSFYNLTFSGSGGGWAPQDALVVTNDLTMTAGSLLGTQNITVNGNVAGTAGIINLTGGTFTQSVAGAKNFGTTSGSTAWTFSSLTFTASPAATITTQTGGTGDITVSSVMSISSAATTFDGGNRTYHLTGSGTPFSKTGLFTANASTISYENTTSANITSGCGTRAYYNLQTSPASGTPTYTMTTSATSFLAGTQVLTPTGSTPIEELKEGDLVKSYDLSSNQVVISPVVGTVIGTKDAYYIINNQVQATANHVFIMADHSSKAVEELRVGDLLATYSGTEPITSIQKVSETVTVYDIEVDTYNLFYANSYLVHNACAGTEVLGNFTLTGAGSAVVNAETSDPAITVTGNLTIGANQTYQASSAATFAIKGNYANSGTFTANTGTTTLSGTSTQTLSGGMLTTNAFYDLTITNSSGTIASDCERTGWVAGVDFNAAATVTNNYTITTASVKVEYESGATYTINNMNWNGQAVGTRLYFRNSAITGSWLLNVAAVGNDQIKTSYVNVSRSDASGGSTIIASDGTNTDCGNTVNWIFGQTLTLGLDSTSKDFGTINPGSNPSDQTSTLTASSNALNGYVVYAWSTQAMTNVRFGGVTLADWTGTNATPTTFSAGSYGFGYSTDDSSLTGGTADRFTNGGAKFAGFSHTGPGDPVADRTAPATGATNDITYRLYPSNTQANGDYTADVVYVITATFP</sequence>
<dbReference type="EMBL" id="MEZX01000002">
    <property type="protein sequence ID" value="OGD64716.1"/>
    <property type="molecule type" value="Genomic_DNA"/>
</dbReference>
<reference evidence="4 5" key="1">
    <citation type="journal article" date="2016" name="Nat. Commun.">
        <title>Thousands of microbial genomes shed light on interconnected biogeochemical processes in an aquifer system.</title>
        <authorList>
            <person name="Anantharaman K."/>
            <person name="Brown C.T."/>
            <person name="Hug L.A."/>
            <person name="Sharon I."/>
            <person name="Castelle C.J."/>
            <person name="Probst A.J."/>
            <person name="Thomas B.C."/>
            <person name="Singh A."/>
            <person name="Wilkins M.J."/>
            <person name="Karaoz U."/>
            <person name="Brodie E.L."/>
            <person name="Williams K.H."/>
            <person name="Hubbard S.S."/>
            <person name="Banfield J.F."/>
        </authorList>
    </citation>
    <scope>NUCLEOTIDE SEQUENCE [LARGE SCALE GENOMIC DNA]</scope>
</reference>